<dbReference type="CDD" id="cd01359">
    <property type="entry name" value="Argininosuccinate_lyase"/>
    <property type="match status" value="1"/>
</dbReference>
<evidence type="ECO:0000259" key="9">
    <source>
        <dbReference type="SMART" id="SM00530"/>
    </source>
</evidence>
<dbReference type="CDD" id="cd00093">
    <property type="entry name" value="HTH_XRE"/>
    <property type="match status" value="1"/>
</dbReference>
<evidence type="ECO:0000256" key="4">
    <source>
        <dbReference type="ARBA" id="ARBA00022571"/>
    </source>
</evidence>
<reference evidence="11" key="1">
    <citation type="submission" date="2015-06" db="EMBL/GenBank/DDBJ databases">
        <title>Comparative genomics of Burkholderia leaf nodule symbionts.</title>
        <authorList>
            <person name="Carlier A."/>
            <person name="Eberl L."/>
            <person name="Pinto-Carbo M."/>
        </authorList>
    </citation>
    <scope>NUCLEOTIDE SEQUENCE [LARGE SCALE GENOMIC DNA]</scope>
    <source>
        <strain evidence="11">UZHbot4</strain>
    </source>
</reference>
<dbReference type="AlphaFoldDB" id="A0A0L0M443"/>
<dbReference type="PROSITE" id="PS00163">
    <property type="entry name" value="FUMARATE_LYASES"/>
    <property type="match status" value="1"/>
</dbReference>
<feature type="domain" description="HTH cro/C1-type" evidence="9">
    <location>
        <begin position="21"/>
        <end position="93"/>
    </location>
</feature>
<dbReference type="GO" id="GO:0005829">
    <property type="term" value="C:cytosol"/>
    <property type="evidence" value="ECO:0007669"/>
    <property type="project" value="TreeGrafter"/>
</dbReference>
<dbReference type="InterPro" id="IPR022761">
    <property type="entry name" value="Fumarate_lyase_N"/>
</dbReference>
<protein>
    <recommendedName>
        <fullName evidence="3 7">Argininosuccinate lyase</fullName>
        <shortName evidence="7">ASAL</shortName>
        <ecNumber evidence="3 7">4.3.2.1</ecNumber>
    </recommendedName>
    <alternativeName>
        <fullName evidence="7">Arginosuccinase</fullName>
    </alternativeName>
</protein>
<evidence type="ECO:0000256" key="1">
    <source>
        <dbReference type="ARBA" id="ARBA00000985"/>
    </source>
</evidence>
<dbReference type="SUPFAM" id="SSF48557">
    <property type="entry name" value="L-aspartase-like"/>
    <property type="match status" value="1"/>
</dbReference>
<proteinExistence type="inferred from homology"/>
<dbReference type="GO" id="GO:0004056">
    <property type="term" value="F:argininosuccinate lyase activity"/>
    <property type="evidence" value="ECO:0007669"/>
    <property type="project" value="UniProtKB-UniRule"/>
</dbReference>
<dbReference type="SMART" id="SM00530">
    <property type="entry name" value="HTH_XRE"/>
    <property type="match status" value="1"/>
</dbReference>
<evidence type="ECO:0000256" key="6">
    <source>
        <dbReference type="ARBA" id="ARBA00023239"/>
    </source>
</evidence>
<dbReference type="NCBIfam" id="TIGR00838">
    <property type="entry name" value="argH"/>
    <property type="match status" value="1"/>
</dbReference>
<dbReference type="Pfam" id="PF00206">
    <property type="entry name" value="Lyase_1"/>
    <property type="match status" value="1"/>
</dbReference>
<dbReference type="Gene3D" id="1.10.260.40">
    <property type="entry name" value="lambda repressor-like DNA-binding domains"/>
    <property type="match status" value="1"/>
</dbReference>
<dbReference type="Pfam" id="PF14698">
    <property type="entry name" value="ASL_C2"/>
    <property type="match status" value="1"/>
</dbReference>
<dbReference type="Pfam" id="PF13560">
    <property type="entry name" value="HTH_31"/>
    <property type="match status" value="1"/>
</dbReference>
<organism evidence="10 11">
    <name type="scientific">Candidatus Burkholderia verschuerenii</name>
    <dbReference type="NCBI Taxonomy" id="242163"/>
    <lineage>
        <taxon>Bacteria</taxon>
        <taxon>Pseudomonadati</taxon>
        <taxon>Pseudomonadota</taxon>
        <taxon>Betaproteobacteria</taxon>
        <taxon>Burkholderiales</taxon>
        <taxon>Burkholderiaceae</taxon>
        <taxon>Burkholderia</taxon>
    </lineage>
</organism>
<dbReference type="HAMAP" id="MF_00006">
    <property type="entry name" value="Arg_succ_lyase"/>
    <property type="match status" value="1"/>
</dbReference>
<dbReference type="FunFam" id="1.10.275.10:FF:000002">
    <property type="entry name" value="Argininosuccinate lyase"/>
    <property type="match status" value="1"/>
</dbReference>
<comment type="similarity">
    <text evidence="7">Belongs to the lyase 1 family. Argininosuccinate lyase subfamily.</text>
</comment>
<dbReference type="GO" id="GO:0042450">
    <property type="term" value="P:L-arginine biosynthetic process via ornithine"/>
    <property type="evidence" value="ECO:0007669"/>
    <property type="project" value="UniProtKB-UniRule"/>
</dbReference>
<evidence type="ECO:0000256" key="5">
    <source>
        <dbReference type="ARBA" id="ARBA00022605"/>
    </source>
</evidence>
<dbReference type="EC" id="4.3.2.1" evidence="3 7"/>
<sequence length="763" mass="84625">MSPSDKNDPLAETPARALGDFIRAHRERLSPQAVGLPPGPRRRTPGLRREEVAQLCGVSPTWYTWIEQGRPVSASADALARIAVALQLSRAEQAYLFELAAQRDPAEPDPASLDAPAALLQTVGMIETPAYVLDRQWNALRWNAHAAELFVGWLDGEHDRNLLTYTFTSPMARDLIVDWETRARRLAAEFRADSIRHLNDPPTRALVDTLSAASAAFARFWASQDVFEREGGERAFNHPQRGRVVYNQITFKPAHRARASRRSETRDSGRERLTPFVKIVDFRLQTAAFIADHIIMTSQLHKKGEAWSARFSEPMSELVKRYTSSVFFDKRLALVDIQGSLAHASMLAAQKIISADDLAAIERGMTQIKGEIERGEFEWKLDLEDVHLNIEARLTALIGDAGKRLHTGRSRNDQVATDIRLWLRGEIDRIVDLLRDLRVALIDMAEKNADTIMPGFTHLQVAQPVTFGHHLLAYVEMFSRDAERMRDARKRVNRLPLGAAALAGTSYPIDRHAVAKTLGFDGICANSLDAVSDRDFAIEFTAAAALVMTHVSRFSEELVLWMSPRVGFIDLADRFCTGSSIMPQKKNPDVPELARGKTGRVNGHLMALLTLMKGQPLAYNKDNQEDKEPLFDTVDTVAGTLRIFAEMASGITVKPQAMRAAALQGFSTATDLADYLVKRGLAFRDAHEAVAHAVRICVDRECDIAGLSLDEMRKELPNVVHLIGEDVFEYLTLEGSVASRDHAGGTAPDQVRAAAKAARESLG</sequence>
<keyword evidence="4 7" id="KW-0055">Arginine biosynthesis</keyword>
<dbReference type="Proteomes" id="UP000036959">
    <property type="component" value="Unassembled WGS sequence"/>
</dbReference>
<dbReference type="InterPro" id="IPR029419">
    <property type="entry name" value="Arg_succ_lyase_C"/>
</dbReference>
<keyword evidence="5 7" id="KW-0028">Amino-acid biosynthesis</keyword>
<dbReference type="InterPro" id="IPR001387">
    <property type="entry name" value="Cro/C1-type_HTH"/>
</dbReference>
<dbReference type="Gene3D" id="1.20.200.10">
    <property type="entry name" value="Fumarase/aspartase (Central domain)"/>
    <property type="match status" value="1"/>
</dbReference>
<evidence type="ECO:0000256" key="3">
    <source>
        <dbReference type="ARBA" id="ARBA00012338"/>
    </source>
</evidence>
<dbReference type="PRINTS" id="PR00149">
    <property type="entry name" value="FUMRATELYASE"/>
</dbReference>
<feature type="region of interest" description="Disordered" evidence="8">
    <location>
        <begin position="741"/>
        <end position="763"/>
    </location>
</feature>
<accession>A0A0L0M443</accession>
<name>A0A0L0M443_9BURK</name>
<comment type="caution">
    <text evidence="10">The sequence shown here is derived from an EMBL/GenBank/DDBJ whole genome shotgun (WGS) entry which is preliminary data.</text>
</comment>
<dbReference type="PANTHER" id="PTHR43814">
    <property type="entry name" value="ARGININOSUCCINATE LYASE"/>
    <property type="match status" value="1"/>
</dbReference>
<dbReference type="PATRIC" id="fig|242163.4.peg.3938"/>
<dbReference type="FunFam" id="1.20.200.10:FF:000015">
    <property type="entry name" value="argininosuccinate lyase isoform X2"/>
    <property type="match status" value="1"/>
</dbReference>
<dbReference type="Pfam" id="PF17765">
    <property type="entry name" value="MLTR_LBD"/>
    <property type="match status" value="1"/>
</dbReference>
<comment type="catalytic activity">
    <reaction evidence="1 7">
        <text>2-(N(omega)-L-arginino)succinate = fumarate + L-arginine</text>
        <dbReference type="Rhea" id="RHEA:24020"/>
        <dbReference type="ChEBI" id="CHEBI:29806"/>
        <dbReference type="ChEBI" id="CHEBI:32682"/>
        <dbReference type="ChEBI" id="CHEBI:57472"/>
        <dbReference type="EC" id="4.3.2.1"/>
    </reaction>
</comment>
<dbReference type="Gene3D" id="3.30.450.180">
    <property type="match status" value="1"/>
</dbReference>
<dbReference type="Gene3D" id="1.10.275.10">
    <property type="entry name" value="Fumarase/aspartase (N-terminal domain)"/>
    <property type="match status" value="1"/>
</dbReference>
<dbReference type="InterPro" id="IPR020557">
    <property type="entry name" value="Fumarate_lyase_CS"/>
</dbReference>
<evidence type="ECO:0000256" key="7">
    <source>
        <dbReference type="HAMAP-Rule" id="MF_00006"/>
    </source>
</evidence>
<gene>
    <name evidence="7" type="primary">argH</name>
    <name evidence="10" type="ORF">BVER_03348c</name>
</gene>
<dbReference type="EMBL" id="LFJJ01000283">
    <property type="protein sequence ID" value="KND57045.1"/>
    <property type="molecule type" value="Genomic_DNA"/>
</dbReference>
<dbReference type="UniPathway" id="UPA00068">
    <property type="reaction ID" value="UER00114"/>
</dbReference>
<dbReference type="InterPro" id="IPR041413">
    <property type="entry name" value="MLTR_LBD"/>
</dbReference>
<dbReference type="PRINTS" id="PR00145">
    <property type="entry name" value="ARGSUCLYASE"/>
</dbReference>
<evidence type="ECO:0000313" key="11">
    <source>
        <dbReference type="Proteomes" id="UP000036959"/>
    </source>
</evidence>
<keyword evidence="7" id="KW-0963">Cytoplasm</keyword>
<dbReference type="FunFam" id="1.10.40.30:FF:000001">
    <property type="entry name" value="Argininosuccinate lyase"/>
    <property type="match status" value="1"/>
</dbReference>
<dbReference type="InterPro" id="IPR008948">
    <property type="entry name" value="L-Aspartase-like"/>
</dbReference>
<dbReference type="SUPFAM" id="SSF47413">
    <property type="entry name" value="lambda repressor-like DNA-binding domains"/>
    <property type="match status" value="1"/>
</dbReference>
<dbReference type="InterPro" id="IPR009049">
    <property type="entry name" value="Argininosuccinate_lyase"/>
</dbReference>
<keyword evidence="6 7" id="KW-0456">Lyase</keyword>
<dbReference type="PANTHER" id="PTHR43814:SF1">
    <property type="entry name" value="ARGININOSUCCINATE LYASE"/>
    <property type="match status" value="1"/>
</dbReference>
<comment type="subcellular location">
    <subcellularLocation>
        <location evidence="7">Cytoplasm</location>
    </subcellularLocation>
</comment>
<dbReference type="InterPro" id="IPR000362">
    <property type="entry name" value="Fumarate_lyase_fam"/>
</dbReference>
<dbReference type="InterPro" id="IPR024083">
    <property type="entry name" value="Fumarase/histidase_N"/>
</dbReference>
<keyword evidence="11" id="KW-1185">Reference proteome</keyword>
<dbReference type="GO" id="GO:0003677">
    <property type="term" value="F:DNA binding"/>
    <property type="evidence" value="ECO:0007669"/>
    <property type="project" value="InterPro"/>
</dbReference>
<dbReference type="InterPro" id="IPR010982">
    <property type="entry name" value="Lambda_DNA-bd_dom_sf"/>
</dbReference>
<dbReference type="OrthoDB" id="9769623at2"/>
<evidence type="ECO:0000256" key="2">
    <source>
        <dbReference type="ARBA" id="ARBA00004941"/>
    </source>
</evidence>
<dbReference type="Gene3D" id="1.10.40.30">
    <property type="entry name" value="Fumarase/aspartase (C-terminal domain)"/>
    <property type="match status" value="1"/>
</dbReference>
<comment type="pathway">
    <text evidence="2 7">Amino-acid biosynthesis; L-arginine biosynthesis; L-arginine from L-ornithine and carbamoyl phosphate: step 3/3.</text>
</comment>
<evidence type="ECO:0000256" key="8">
    <source>
        <dbReference type="SAM" id="MobiDB-lite"/>
    </source>
</evidence>
<evidence type="ECO:0000313" key="10">
    <source>
        <dbReference type="EMBL" id="KND57045.1"/>
    </source>
</evidence>